<evidence type="ECO:0000313" key="5">
    <source>
        <dbReference type="Proteomes" id="UP000061974"/>
    </source>
</evidence>
<proteinExistence type="inferred from homology"/>
<comment type="similarity">
    <text evidence="1">Belongs to the 'phage' integrase family.</text>
</comment>
<dbReference type="PANTHER" id="PTHR30629">
    <property type="entry name" value="PROPHAGE INTEGRASE"/>
    <property type="match status" value="1"/>
</dbReference>
<evidence type="ECO:0000256" key="1">
    <source>
        <dbReference type="ARBA" id="ARBA00008857"/>
    </source>
</evidence>
<dbReference type="EMBL" id="CP012257">
    <property type="protein sequence ID" value="ALB55931.1"/>
    <property type="molecule type" value="Genomic_DNA"/>
</dbReference>
<protein>
    <recommendedName>
        <fullName evidence="3">Integrase DNA-binding domain-containing protein</fullName>
    </recommendedName>
</protein>
<dbReference type="InterPro" id="IPR038488">
    <property type="entry name" value="Integrase_DNA-bd_sf"/>
</dbReference>
<keyword evidence="2" id="KW-0229">DNA integration</keyword>
<dbReference type="Proteomes" id="UP000061974">
    <property type="component" value="Chromosome"/>
</dbReference>
<accession>A0AAC8VRZ2</accession>
<reference evidence="5" key="2">
    <citation type="submission" date="2015-09" db="EMBL/GenBank/DDBJ databases">
        <title>Cronobacter genome sequencing and assembly.</title>
        <authorList>
            <person name="Descombes P."/>
            <person name="Baert L."/>
            <person name="Ngom-Bru C."/>
            <person name="Barretto C."/>
        </authorList>
    </citation>
    <scope>NUCLEOTIDE SEQUENCE [LARGE SCALE GENOMIC DNA]</scope>
    <source>
        <strain evidence="5">NCTC 9529</strain>
    </source>
</reference>
<dbReference type="AlphaFoldDB" id="A0AAC8VRZ2"/>
<dbReference type="PANTHER" id="PTHR30629:SF6">
    <property type="entry name" value="PROPHAGE INTEGRASE INTA-RELATED"/>
    <property type="match status" value="1"/>
</dbReference>
<gene>
    <name evidence="4" type="ORF">AFK65_15135</name>
</gene>
<evidence type="ECO:0000256" key="2">
    <source>
        <dbReference type="ARBA" id="ARBA00022908"/>
    </source>
</evidence>
<reference evidence="5" key="1">
    <citation type="submission" date="2015-07" db="EMBL/GenBank/DDBJ databases">
        <authorList>
            <person name="Moine D."/>
            <person name="Kassam M."/>
        </authorList>
    </citation>
    <scope>NUCLEOTIDE SEQUENCE [LARGE SCALE GENOMIC DNA]</scope>
    <source>
        <strain evidence="5">NCTC 9529</strain>
    </source>
</reference>
<evidence type="ECO:0000259" key="3">
    <source>
        <dbReference type="Pfam" id="PF13356"/>
    </source>
</evidence>
<dbReference type="Pfam" id="PF13356">
    <property type="entry name" value="Arm-DNA-bind_3"/>
    <property type="match status" value="1"/>
</dbReference>
<organism evidence="4 5">
    <name type="scientific">Cronobacter universalis NCTC 9529</name>
    <dbReference type="NCBI Taxonomy" id="1074000"/>
    <lineage>
        <taxon>Bacteria</taxon>
        <taxon>Pseudomonadati</taxon>
        <taxon>Pseudomonadota</taxon>
        <taxon>Gammaproteobacteria</taxon>
        <taxon>Enterobacterales</taxon>
        <taxon>Enterobacteriaceae</taxon>
        <taxon>Cronobacter</taxon>
    </lineage>
</organism>
<dbReference type="KEGG" id="cui:AFK65_15135"/>
<sequence length="111" mass="12335">MGPTTKGPKTEGPKMAKIAKKLTDTEIKSTKPADKEINLFDGDGLILRIAPLSKRGKKNWYFRYAVPVTKKRTKVSLGTYPHLTLARARALRDEYLSLLANGIDPDLLPVD</sequence>
<name>A0AAC8VRZ2_9ENTR</name>
<dbReference type="InterPro" id="IPR025166">
    <property type="entry name" value="Integrase_DNA_bind_dom"/>
</dbReference>
<evidence type="ECO:0000313" key="4">
    <source>
        <dbReference type="EMBL" id="ALB55931.1"/>
    </source>
</evidence>
<dbReference type="InterPro" id="IPR050808">
    <property type="entry name" value="Phage_Integrase"/>
</dbReference>
<dbReference type="Gene3D" id="3.30.160.390">
    <property type="entry name" value="Integrase, DNA-binding domain"/>
    <property type="match status" value="1"/>
</dbReference>
<feature type="domain" description="Integrase DNA-binding" evidence="3">
    <location>
        <begin position="22"/>
        <end position="105"/>
    </location>
</feature>
<reference evidence="4 5" key="3">
    <citation type="journal article" date="2016" name="Genome Announc.">
        <title>Fully Closed Genome Sequences of Five Type Strains of the Genus Cronobacter and One Cronobacter sakazakii Strain.</title>
        <authorList>
            <person name="Moine D."/>
            <person name="Kassam M."/>
            <person name="Baert L."/>
            <person name="Tang Y."/>
            <person name="Barretto C."/>
            <person name="Ngom Bru C."/>
            <person name="Klijn A."/>
            <person name="Descombes P."/>
        </authorList>
    </citation>
    <scope>NUCLEOTIDE SEQUENCE [LARGE SCALE GENOMIC DNA]</scope>
    <source>
        <strain evidence="4 5">NCTC 9529</strain>
    </source>
</reference>
<dbReference type="GO" id="GO:0015074">
    <property type="term" value="P:DNA integration"/>
    <property type="evidence" value="ECO:0007669"/>
    <property type="project" value="UniProtKB-KW"/>
</dbReference>